<dbReference type="GeneID" id="130462619"/>
<dbReference type="Pfam" id="PF01657">
    <property type="entry name" value="Stress-antifung"/>
    <property type="match status" value="2"/>
</dbReference>
<dbReference type="InterPro" id="IPR008271">
    <property type="entry name" value="Ser/Thr_kinase_AS"/>
</dbReference>
<dbReference type="InterPro" id="IPR017441">
    <property type="entry name" value="Protein_kinase_ATP_BS"/>
</dbReference>
<gene>
    <name evidence="21" type="primary">LOC130462619</name>
</gene>
<evidence type="ECO:0000256" key="8">
    <source>
        <dbReference type="ARBA" id="ARBA00022777"/>
    </source>
</evidence>
<keyword evidence="12" id="KW-0675">Receptor</keyword>
<dbReference type="PANTHER" id="PTHR27002:SF1104">
    <property type="entry name" value="CYSTEINE-RICH RECEPTOR-LIKE PROTEIN KINASE 27-RELATED"/>
    <property type="match status" value="1"/>
</dbReference>
<dbReference type="PANTHER" id="PTHR27002">
    <property type="entry name" value="RECEPTOR-LIKE SERINE/THREONINE-PROTEIN KINASE SD1-8"/>
    <property type="match status" value="1"/>
</dbReference>
<feature type="region of interest" description="Disordered" evidence="15">
    <location>
        <begin position="257"/>
        <end position="280"/>
    </location>
</feature>
<dbReference type="RefSeq" id="XP_056687271.1">
    <property type="nucleotide sequence ID" value="XM_056831293.1"/>
</dbReference>
<comment type="subcellular location">
    <subcellularLocation>
        <location evidence="1">Membrane</location>
        <topology evidence="1">Single-pass membrane protein</topology>
    </subcellularLocation>
</comment>
<keyword evidence="11 16" id="KW-0472">Membrane</keyword>
<dbReference type="InterPro" id="IPR000719">
    <property type="entry name" value="Prot_kinase_dom"/>
</dbReference>
<evidence type="ECO:0000256" key="14">
    <source>
        <dbReference type="PROSITE-ProRule" id="PRU10141"/>
    </source>
</evidence>
<evidence type="ECO:0000256" key="4">
    <source>
        <dbReference type="ARBA" id="ARBA00022692"/>
    </source>
</evidence>
<evidence type="ECO:0000256" key="16">
    <source>
        <dbReference type="SAM" id="Phobius"/>
    </source>
</evidence>
<evidence type="ECO:0000256" key="3">
    <source>
        <dbReference type="ARBA" id="ARBA00022679"/>
    </source>
</evidence>
<feature type="domain" description="Protein kinase" evidence="18">
    <location>
        <begin position="347"/>
        <end position="632"/>
    </location>
</feature>
<evidence type="ECO:0000256" key="15">
    <source>
        <dbReference type="SAM" id="MobiDB-lite"/>
    </source>
</evidence>
<proteinExistence type="predicted"/>
<evidence type="ECO:0000256" key="2">
    <source>
        <dbReference type="ARBA" id="ARBA00022527"/>
    </source>
</evidence>
<dbReference type="InterPro" id="IPR011009">
    <property type="entry name" value="Kinase-like_dom_sf"/>
</dbReference>
<feature type="signal peptide" evidence="17">
    <location>
        <begin position="1"/>
        <end position="24"/>
    </location>
</feature>
<dbReference type="Gene3D" id="1.10.510.10">
    <property type="entry name" value="Transferase(Phosphotransferase) domain 1"/>
    <property type="match status" value="1"/>
</dbReference>
<dbReference type="Gene3D" id="3.30.430.20">
    <property type="entry name" value="Gnk2 domain, C-X8-C-X2-C motif"/>
    <property type="match status" value="2"/>
</dbReference>
<dbReference type="Proteomes" id="UP000813463">
    <property type="component" value="Chromosome 6"/>
</dbReference>
<dbReference type="InterPro" id="IPR038408">
    <property type="entry name" value="GNK2_sf"/>
</dbReference>
<dbReference type="PROSITE" id="PS50011">
    <property type="entry name" value="PROTEIN_KINASE_DOM"/>
    <property type="match status" value="1"/>
</dbReference>
<feature type="transmembrane region" description="Helical" evidence="16">
    <location>
        <begin position="287"/>
        <end position="310"/>
    </location>
</feature>
<evidence type="ECO:0000313" key="21">
    <source>
        <dbReference type="RefSeq" id="XP_056687271.1"/>
    </source>
</evidence>
<keyword evidence="20" id="KW-1185">Reference proteome</keyword>
<organism evidence="20 21">
    <name type="scientific">Spinacia oleracea</name>
    <name type="common">Spinach</name>
    <dbReference type="NCBI Taxonomy" id="3562"/>
    <lineage>
        <taxon>Eukaryota</taxon>
        <taxon>Viridiplantae</taxon>
        <taxon>Streptophyta</taxon>
        <taxon>Embryophyta</taxon>
        <taxon>Tracheophyta</taxon>
        <taxon>Spermatophyta</taxon>
        <taxon>Magnoliopsida</taxon>
        <taxon>eudicotyledons</taxon>
        <taxon>Gunneridae</taxon>
        <taxon>Pentapetalae</taxon>
        <taxon>Caryophyllales</taxon>
        <taxon>Chenopodiaceae</taxon>
        <taxon>Chenopodioideae</taxon>
        <taxon>Anserineae</taxon>
        <taxon>Spinacia</taxon>
    </lineage>
</organism>
<keyword evidence="4 16" id="KW-0812">Transmembrane</keyword>
<dbReference type="CDD" id="cd23509">
    <property type="entry name" value="Gnk2-like"/>
    <property type="match status" value="2"/>
</dbReference>
<keyword evidence="6" id="KW-0677">Repeat</keyword>
<evidence type="ECO:0000256" key="6">
    <source>
        <dbReference type="ARBA" id="ARBA00022737"/>
    </source>
</evidence>
<dbReference type="CDD" id="cd14066">
    <property type="entry name" value="STKc_IRAK"/>
    <property type="match status" value="1"/>
</dbReference>
<keyword evidence="3" id="KW-0808">Transferase</keyword>
<evidence type="ECO:0000256" key="7">
    <source>
        <dbReference type="ARBA" id="ARBA00022741"/>
    </source>
</evidence>
<dbReference type="Pfam" id="PF00069">
    <property type="entry name" value="Pkinase"/>
    <property type="match status" value="1"/>
</dbReference>
<keyword evidence="13" id="KW-0325">Glycoprotein</keyword>
<evidence type="ECO:0000259" key="18">
    <source>
        <dbReference type="PROSITE" id="PS50011"/>
    </source>
</evidence>
<keyword evidence="9 14" id="KW-0067">ATP-binding</keyword>
<reference evidence="20" key="1">
    <citation type="journal article" date="2021" name="Nat. Commun.">
        <title>Genomic analyses provide insights into spinach domestication and the genetic basis of agronomic traits.</title>
        <authorList>
            <person name="Cai X."/>
            <person name="Sun X."/>
            <person name="Xu C."/>
            <person name="Sun H."/>
            <person name="Wang X."/>
            <person name="Ge C."/>
            <person name="Zhang Z."/>
            <person name="Wang Q."/>
            <person name="Fei Z."/>
            <person name="Jiao C."/>
            <person name="Wang Q."/>
        </authorList>
    </citation>
    <scope>NUCLEOTIDE SEQUENCE [LARGE SCALE GENOMIC DNA]</scope>
    <source>
        <strain evidence="20">cv. Varoflay</strain>
    </source>
</reference>
<evidence type="ECO:0000256" key="13">
    <source>
        <dbReference type="ARBA" id="ARBA00023180"/>
    </source>
</evidence>
<evidence type="ECO:0000259" key="19">
    <source>
        <dbReference type="PROSITE" id="PS51473"/>
    </source>
</evidence>
<keyword evidence="8" id="KW-0418">Kinase</keyword>
<name>A0ABM3QV71_SPIOL</name>
<dbReference type="PROSITE" id="PS00108">
    <property type="entry name" value="PROTEIN_KINASE_ST"/>
    <property type="match status" value="1"/>
</dbReference>
<keyword evidence="10 16" id="KW-1133">Transmembrane helix</keyword>
<accession>A0ABM3QV71</accession>
<sequence length="661" mass="73620">MELLTLVWLVLQFIIISFLSQISAQFQFTSSKCGNITYTPNSTYQTNLQTVLKSISSDTRSTKGYYNFTAGRSPNKVEAMVLCRADVPVNTCRLCMRDSAANLPVVCPNQKQAFGYAGNCLIFFSNNSTFHVVRDYPSWAVWNNKNVSNIAGFNNTLTSLMRTLKNQASLGNSELKSAIGQTNITGTNETVYGLVQCSPDLSRLDCVACVQYLIFSYFPKWLVKPTFISAGTRVLSPSCNLRYEIYPFYGGIADVGPLPGPPPRPQPQASNRSTTGQVEKGKKSHRAIVVIIPIIGSLSLIIVIATIYTLQRKKQKKSAKDLNKEEIETLQSLQYSLGTIKVATNSFSDDNYLGEGGFGTVYKGKLPDGEEIAVKRLARNSVQGDLQFKNEILILAKLQHRNLVRLLGYCLEEEEMLLIYEFVINKSLDNFLFDTMQTSSMPWETRYKIIIGIARGLLYLHEDSRLRIIHRDLKAGNVLLDADYNPKIADFGMARLFNIDQTQAVASRIVGTYGYMAPEYVLHGHVTVKSDVFSFGVLVLEIVSGQRISSFQIGDNPENLLTFAWKSWIEGKAWNLVDPTLSPAFNTEILRCIHIGLLCVQHNMADRPTMSSVDLTLSSGSVSLQVPSQPAFFTRSQTPTSSRLAAECSINEVSMTEVYPR</sequence>
<evidence type="ECO:0000256" key="17">
    <source>
        <dbReference type="SAM" id="SignalP"/>
    </source>
</evidence>
<feature type="domain" description="Gnk2-homologous" evidence="19">
    <location>
        <begin position="26"/>
        <end position="129"/>
    </location>
</feature>
<feature type="chain" id="PRO_5045271116" evidence="17">
    <location>
        <begin position="25"/>
        <end position="661"/>
    </location>
</feature>
<keyword evidence="2" id="KW-0723">Serine/threonine-protein kinase</keyword>
<feature type="domain" description="Gnk2-homologous" evidence="19">
    <location>
        <begin position="135"/>
        <end position="248"/>
    </location>
</feature>
<evidence type="ECO:0000256" key="5">
    <source>
        <dbReference type="ARBA" id="ARBA00022729"/>
    </source>
</evidence>
<dbReference type="PROSITE" id="PS00107">
    <property type="entry name" value="PROTEIN_KINASE_ATP"/>
    <property type="match status" value="1"/>
</dbReference>
<dbReference type="PROSITE" id="PS51473">
    <property type="entry name" value="GNK2"/>
    <property type="match status" value="2"/>
</dbReference>
<evidence type="ECO:0000256" key="11">
    <source>
        <dbReference type="ARBA" id="ARBA00023136"/>
    </source>
</evidence>
<evidence type="ECO:0000313" key="20">
    <source>
        <dbReference type="Proteomes" id="UP000813463"/>
    </source>
</evidence>
<evidence type="ECO:0000256" key="1">
    <source>
        <dbReference type="ARBA" id="ARBA00004167"/>
    </source>
</evidence>
<dbReference type="InterPro" id="IPR002902">
    <property type="entry name" value="GNK2"/>
</dbReference>
<evidence type="ECO:0000256" key="10">
    <source>
        <dbReference type="ARBA" id="ARBA00022989"/>
    </source>
</evidence>
<reference evidence="21" key="2">
    <citation type="submission" date="2025-08" db="UniProtKB">
        <authorList>
            <consortium name="RefSeq"/>
        </authorList>
    </citation>
    <scope>IDENTIFICATION</scope>
    <source>
        <tissue evidence="21">Leaf</tissue>
    </source>
</reference>
<evidence type="ECO:0000256" key="9">
    <source>
        <dbReference type="ARBA" id="ARBA00022840"/>
    </source>
</evidence>
<keyword evidence="7 14" id="KW-0547">Nucleotide-binding</keyword>
<dbReference type="Gene3D" id="3.30.200.20">
    <property type="entry name" value="Phosphorylase Kinase, domain 1"/>
    <property type="match status" value="1"/>
</dbReference>
<dbReference type="SUPFAM" id="SSF56112">
    <property type="entry name" value="Protein kinase-like (PK-like)"/>
    <property type="match status" value="1"/>
</dbReference>
<feature type="binding site" evidence="14">
    <location>
        <position position="375"/>
    </location>
    <ligand>
        <name>ATP</name>
        <dbReference type="ChEBI" id="CHEBI:30616"/>
    </ligand>
</feature>
<dbReference type="SMART" id="SM00220">
    <property type="entry name" value="S_TKc"/>
    <property type="match status" value="1"/>
</dbReference>
<protein>
    <submittedName>
        <fullName evidence="21">Cysteine-rich receptor-like protein kinase 44</fullName>
    </submittedName>
</protein>
<keyword evidence="5 17" id="KW-0732">Signal</keyword>
<evidence type="ECO:0000256" key="12">
    <source>
        <dbReference type="ARBA" id="ARBA00023170"/>
    </source>
</evidence>